<name>A0A0K8NXA7_PISS1</name>
<gene>
    <name evidence="19" type="ORF">ISF6_0576</name>
</gene>
<dbReference type="GO" id="GO:0015344">
    <property type="term" value="F:siderophore uptake transmembrane transporter activity"/>
    <property type="evidence" value="ECO:0007669"/>
    <property type="project" value="TreeGrafter"/>
</dbReference>
<evidence type="ECO:0000256" key="9">
    <source>
        <dbReference type="ARBA" id="ARBA00023065"/>
    </source>
</evidence>
<dbReference type="InterPro" id="IPR037066">
    <property type="entry name" value="Plug_dom_sf"/>
</dbReference>
<organism evidence="19 20">
    <name type="scientific">Piscinibacter sakaiensis</name>
    <name type="common">Ideonella sakaiensis</name>
    <dbReference type="NCBI Taxonomy" id="1547922"/>
    <lineage>
        <taxon>Bacteria</taxon>
        <taxon>Pseudomonadati</taxon>
        <taxon>Pseudomonadota</taxon>
        <taxon>Betaproteobacteria</taxon>
        <taxon>Burkholderiales</taxon>
        <taxon>Sphaerotilaceae</taxon>
        <taxon>Piscinibacter</taxon>
    </lineage>
</organism>
<dbReference type="GO" id="GO:0009279">
    <property type="term" value="C:cell outer membrane"/>
    <property type="evidence" value="ECO:0007669"/>
    <property type="project" value="UniProtKB-SubCell"/>
</dbReference>
<dbReference type="SUPFAM" id="SSF56935">
    <property type="entry name" value="Porins"/>
    <property type="match status" value="1"/>
</dbReference>
<comment type="similarity">
    <text evidence="2 14 15">Belongs to the TonB-dependent receptor family.</text>
</comment>
<dbReference type="Proteomes" id="UP000037660">
    <property type="component" value="Unassembled WGS sequence"/>
</dbReference>
<keyword evidence="6 14" id="KW-0812">Transmembrane</keyword>
<evidence type="ECO:0000256" key="5">
    <source>
        <dbReference type="ARBA" id="ARBA00022496"/>
    </source>
</evidence>
<evidence type="ECO:0000256" key="6">
    <source>
        <dbReference type="ARBA" id="ARBA00022692"/>
    </source>
</evidence>
<proteinExistence type="inferred from homology"/>
<feature type="chain" id="PRO_5005513451" evidence="16">
    <location>
        <begin position="23"/>
        <end position="720"/>
    </location>
</feature>
<dbReference type="AlphaFoldDB" id="A0A0K8NXA7"/>
<evidence type="ECO:0000256" key="4">
    <source>
        <dbReference type="ARBA" id="ARBA00022452"/>
    </source>
</evidence>
<keyword evidence="10 15" id="KW-0798">TonB box</keyword>
<dbReference type="Pfam" id="PF07715">
    <property type="entry name" value="Plug"/>
    <property type="match status" value="1"/>
</dbReference>
<keyword evidence="3 14" id="KW-0813">Transport</keyword>
<keyword evidence="9" id="KW-0406">Ion transport</keyword>
<dbReference type="PANTHER" id="PTHR32552:SF68">
    <property type="entry name" value="FERRICHROME OUTER MEMBRANE TRANSPORTER_PHAGE RECEPTOR"/>
    <property type="match status" value="1"/>
</dbReference>
<evidence type="ECO:0000256" key="3">
    <source>
        <dbReference type="ARBA" id="ARBA00022448"/>
    </source>
</evidence>
<comment type="subcellular location">
    <subcellularLocation>
        <location evidence="1 14">Cell outer membrane</location>
        <topology evidence="1 14">Multi-pass membrane protein</topology>
    </subcellularLocation>
</comment>
<evidence type="ECO:0000256" key="2">
    <source>
        <dbReference type="ARBA" id="ARBA00009810"/>
    </source>
</evidence>
<evidence type="ECO:0000256" key="11">
    <source>
        <dbReference type="ARBA" id="ARBA00023136"/>
    </source>
</evidence>
<keyword evidence="4 14" id="KW-1134">Transmembrane beta strand</keyword>
<dbReference type="PROSITE" id="PS52016">
    <property type="entry name" value="TONB_DEPENDENT_REC_3"/>
    <property type="match status" value="1"/>
</dbReference>
<protein>
    <submittedName>
        <fullName evidence="19">TonB-dependent receptor</fullName>
    </submittedName>
</protein>
<reference evidence="19 20" key="2">
    <citation type="journal article" date="2016" name="Science">
        <title>A bacterium that degrades and assimilates poly(ethylene terephthalate).</title>
        <authorList>
            <person name="Yoshida S."/>
            <person name="Hiraga K."/>
            <person name="Takehana T."/>
            <person name="Taniguchi I."/>
            <person name="Yamaji H."/>
            <person name="Maeda Y."/>
            <person name="Toyohara K."/>
            <person name="Miyamoto K."/>
            <person name="Kimura Y."/>
            <person name="Oda K."/>
        </authorList>
    </citation>
    <scope>NUCLEOTIDE SEQUENCE [LARGE SCALE GENOMIC DNA]</scope>
    <source>
        <strain evidence="20">NBRC 110686 / TISTR 2288 / 201-F6</strain>
    </source>
</reference>
<keyword evidence="5" id="KW-0410">Iron transport</keyword>
<dbReference type="PANTHER" id="PTHR32552">
    <property type="entry name" value="FERRICHROME IRON RECEPTOR-RELATED"/>
    <property type="match status" value="1"/>
</dbReference>
<evidence type="ECO:0000313" key="20">
    <source>
        <dbReference type="Proteomes" id="UP000037660"/>
    </source>
</evidence>
<reference evidence="20" key="1">
    <citation type="submission" date="2015-07" db="EMBL/GenBank/DDBJ databases">
        <title>Discovery of a poly(ethylene terephthalate assimilation.</title>
        <authorList>
            <person name="Yoshida S."/>
            <person name="Hiraga K."/>
            <person name="Takehana T."/>
            <person name="Taniguchi I."/>
            <person name="Yamaji H."/>
            <person name="Maeda Y."/>
            <person name="Toyohara K."/>
            <person name="Miyamoto K."/>
            <person name="Kimura Y."/>
            <person name="Oda K."/>
        </authorList>
    </citation>
    <scope>NUCLEOTIDE SEQUENCE [LARGE SCALE GENOMIC DNA]</scope>
    <source>
        <strain evidence="20">NBRC 110686 / TISTR 2288 / 201-F6</strain>
    </source>
</reference>
<keyword evidence="12 19" id="KW-0675">Receptor</keyword>
<evidence type="ECO:0000256" key="12">
    <source>
        <dbReference type="ARBA" id="ARBA00023170"/>
    </source>
</evidence>
<evidence type="ECO:0000256" key="15">
    <source>
        <dbReference type="RuleBase" id="RU003357"/>
    </source>
</evidence>
<keyword evidence="7 16" id="KW-0732">Signal</keyword>
<dbReference type="EMBL" id="BBYR01000013">
    <property type="protein sequence ID" value="GAP35011.1"/>
    <property type="molecule type" value="Genomic_DNA"/>
</dbReference>
<feature type="domain" description="TonB-dependent receptor plug" evidence="18">
    <location>
        <begin position="83"/>
        <end position="193"/>
    </location>
</feature>
<evidence type="ECO:0000259" key="18">
    <source>
        <dbReference type="Pfam" id="PF07715"/>
    </source>
</evidence>
<dbReference type="Gene3D" id="2.170.130.10">
    <property type="entry name" value="TonB-dependent receptor, plug domain"/>
    <property type="match status" value="1"/>
</dbReference>
<dbReference type="InterPro" id="IPR039426">
    <property type="entry name" value="TonB-dep_rcpt-like"/>
</dbReference>
<evidence type="ECO:0000256" key="16">
    <source>
        <dbReference type="SAM" id="SignalP"/>
    </source>
</evidence>
<dbReference type="OrthoDB" id="9760620at2"/>
<evidence type="ECO:0000256" key="13">
    <source>
        <dbReference type="ARBA" id="ARBA00023237"/>
    </source>
</evidence>
<feature type="domain" description="TonB-dependent receptor-like beta-barrel" evidence="17">
    <location>
        <begin position="274"/>
        <end position="682"/>
    </location>
</feature>
<evidence type="ECO:0000256" key="1">
    <source>
        <dbReference type="ARBA" id="ARBA00004571"/>
    </source>
</evidence>
<evidence type="ECO:0000259" key="17">
    <source>
        <dbReference type="Pfam" id="PF00593"/>
    </source>
</evidence>
<keyword evidence="8" id="KW-0408">Iron</keyword>
<feature type="signal peptide" evidence="16">
    <location>
        <begin position="1"/>
        <end position="22"/>
    </location>
</feature>
<keyword evidence="13 14" id="KW-0998">Cell outer membrane</keyword>
<evidence type="ECO:0000256" key="8">
    <source>
        <dbReference type="ARBA" id="ARBA00023004"/>
    </source>
</evidence>
<dbReference type="RefSeq" id="WP_054019099.1">
    <property type="nucleotide sequence ID" value="NZ_BBYR01000013.1"/>
</dbReference>
<dbReference type="Gene3D" id="2.40.170.20">
    <property type="entry name" value="TonB-dependent receptor, beta-barrel domain"/>
    <property type="match status" value="1"/>
</dbReference>
<dbReference type="InterPro" id="IPR012910">
    <property type="entry name" value="Plug_dom"/>
</dbReference>
<dbReference type="InterPro" id="IPR036942">
    <property type="entry name" value="Beta-barrel_TonB_sf"/>
</dbReference>
<keyword evidence="20" id="KW-1185">Reference proteome</keyword>
<evidence type="ECO:0000256" key="14">
    <source>
        <dbReference type="PROSITE-ProRule" id="PRU01360"/>
    </source>
</evidence>
<evidence type="ECO:0000313" key="19">
    <source>
        <dbReference type="EMBL" id="GAP35011.1"/>
    </source>
</evidence>
<accession>A0A0K8NXA7</accession>
<dbReference type="Pfam" id="PF00593">
    <property type="entry name" value="TonB_dep_Rec_b-barrel"/>
    <property type="match status" value="1"/>
</dbReference>
<evidence type="ECO:0000256" key="10">
    <source>
        <dbReference type="ARBA" id="ARBA00023077"/>
    </source>
</evidence>
<evidence type="ECO:0000256" key="7">
    <source>
        <dbReference type="ARBA" id="ARBA00022729"/>
    </source>
</evidence>
<dbReference type="InterPro" id="IPR000531">
    <property type="entry name" value="Beta-barrel_TonB"/>
</dbReference>
<comment type="caution">
    <text evidence="19">The sequence shown here is derived from an EMBL/GenBank/DDBJ whole genome shotgun (WGS) entry which is preliminary data.</text>
</comment>
<dbReference type="STRING" id="1547922.ISF6_0576"/>
<sequence length="720" mass="76232">MTRLTRAAFAALALLPCALARAQTAPPAPPAAAPPAAVPAADSASAAAAGRSAPPAQTQLQKVVVTGRGVGDEAQRALAAEQAATPGAVTLVDGESLRQRSVATLTDMLRYVPGVWAASGVTGDGSFLSSRGSNLDATNYDGNGIKLLQDGLPVTAADGNNHNRDVDPLSARHIVVARGANALAYGASTLGGAIDFISPTARDGAPNEVLLGAGRFGERQARATVGAVAGDVDGLVSVEGRRSDGYREHLRQRRMGLHANAGWQLGAGASTRFYASAIDNDQQLPGALTRAEFAADPRRAQAAALAGDYQYNVRTARLANKTRWDLGDGASVSAGLSYEVQRLEHPIVYAPPFFSLLIDTEQRNLGGMLRYQRRLGAHELLAGLNVGTTTVTGGNFAYVPGGARTLSTRVDNAADNTEAFVLDRWQFAPGWTAVYGAQAVSGSRRIRNTDAASGALRDPTGRYDSLNPRVGLIRQLTPDSQLFANLSRLYEAPTLYELEDDVRGNQATLDAMHGTVLELGTRGSEAVGRHRVRWDLAVYHAWLRDEILSRDDPKAPGTSLSANVGRTVHAGVEALLGASLALGDDGQHRVEPLLSLTLNDFRFRGDPGYGNNRLPAAPRHALKGELLYRHASGFYAGPTFDVVGHRWADFANTYGVEGYRLWGLRAGFVAAGWEVYVEGRNLGDKATVSLFSVQDRAAPTAAILTPGAPRSLQAGLRLKF</sequence>
<keyword evidence="11 14" id="KW-0472">Membrane</keyword>